<comment type="subunit">
    <text evidence="6">Homodimer.</text>
</comment>
<dbReference type="GO" id="GO:0019856">
    <property type="term" value="P:pyrimidine nucleobase biosynthetic process"/>
    <property type="evidence" value="ECO:0007669"/>
    <property type="project" value="TreeGrafter"/>
</dbReference>
<dbReference type="EMBL" id="CP002069">
    <property type="protein sequence ID" value="ADI73775.1"/>
    <property type="molecule type" value="Genomic_DNA"/>
</dbReference>
<evidence type="ECO:0000256" key="4">
    <source>
        <dbReference type="ARBA" id="ARBA00022679"/>
    </source>
</evidence>
<dbReference type="InterPro" id="IPR000836">
    <property type="entry name" value="PRTase_dom"/>
</dbReference>
<evidence type="ECO:0000256" key="1">
    <source>
        <dbReference type="ARBA" id="ARBA00004889"/>
    </source>
</evidence>
<feature type="binding site" description="in other chain" evidence="6">
    <location>
        <position position="92"/>
    </location>
    <ligand>
        <name>5-phospho-alpha-D-ribose 1-diphosphate</name>
        <dbReference type="ChEBI" id="CHEBI:58017"/>
        <note>ligand shared between dimeric partners</note>
    </ligand>
</feature>
<feature type="binding site" evidence="6">
    <location>
        <position position="149"/>
    </location>
    <ligand>
        <name>orotate</name>
        <dbReference type="ChEBI" id="CHEBI:30839"/>
    </ligand>
</feature>
<feature type="binding site" evidence="6">
    <location>
        <position position="91"/>
    </location>
    <ligand>
        <name>5-phospho-alpha-D-ribose 1-diphosphate</name>
        <dbReference type="ChEBI" id="CHEBI:58017"/>
        <note>ligand shared between dimeric partners</note>
    </ligand>
</feature>
<evidence type="ECO:0000256" key="5">
    <source>
        <dbReference type="ARBA" id="ARBA00022975"/>
    </source>
</evidence>
<comment type="caution">
    <text evidence="6">Lacks conserved residue(s) required for the propagation of feature annotation.</text>
</comment>
<dbReference type="HOGENOM" id="CLU_074878_2_0_2"/>
<dbReference type="PANTHER" id="PTHR19278:SF9">
    <property type="entry name" value="URIDINE 5'-MONOPHOSPHATE SYNTHASE"/>
    <property type="match status" value="1"/>
</dbReference>
<comment type="cofactor">
    <cofactor evidence="6">
        <name>Mg(2+)</name>
        <dbReference type="ChEBI" id="CHEBI:18420"/>
    </cofactor>
</comment>
<feature type="binding site" evidence="6">
    <location>
        <position position="121"/>
    </location>
    <ligand>
        <name>orotate</name>
        <dbReference type="ChEBI" id="CHEBI:30839"/>
    </ligand>
</feature>
<dbReference type="UniPathway" id="UPA00070">
    <property type="reaction ID" value="UER00119"/>
</dbReference>
<feature type="binding site" evidence="6">
    <location>
        <position position="95"/>
    </location>
    <ligand>
        <name>5-phospho-alpha-D-ribose 1-diphosphate</name>
        <dbReference type="ChEBI" id="CHEBI:58017"/>
        <note>ligand shared between dimeric partners</note>
    </ligand>
</feature>
<evidence type="ECO:0000259" key="7">
    <source>
        <dbReference type="Pfam" id="PF00156"/>
    </source>
</evidence>
<keyword evidence="4 6" id="KW-0808">Transferase</keyword>
<dbReference type="InterPro" id="IPR023031">
    <property type="entry name" value="OPRT"/>
</dbReference>
<dbReference type="STRING" id="644295.Metev_0877"/>
<dbReference type="GO" id="GO:0000287">
    <property type="term" value="F:magnesium ion binding"/>
    <property type="evidence" value="ECO:0007669"/>
    <property type="project" value="UniProtKB-UniRule"/>
</dbReference>
<dbReference type="NCBIfam" id="TIGR00336">
    <property type="entry name" value="pyrE"/>
    <property type="match status" value="1"/>
</dbReference>
<dbReference type="KEGG" id="mev:Metev_0877"/>
<dbReference type="Pfam" id="PF00156">
    <property type="entry name" value="Pribosyltran"/>
    <property type="match status" value="1"/>
</dbReference>
<dbReference type="EC" id="2.4.2.10" evidence="2 6"/>
<dbReference type="GO" id="GO:0004588">
    <property type="term" value="F:orotate phosphoribosyltransferase activity"/>
    <property type="evidence" value="ECO:0007669"/>
    <property type="project" value="UniProtKB-UniRule"/>
</dbReference>
<dbReference type="Gene3D" id="3.40.50.2020">
    <property type="match status" value="1"/>
</dbReference>
<name>D7E8V4_METEZ</name>
<keyword evidence="5 6" id="KW-0665">Pyrimidine biosynthesis</keyword>
<evidence type="ECO:0000256" key="3">
    <source>
        <dbReference type="ARBA" id="ARBA00022676"/>
    </source>
</evidence>
<proteinExistence type="inferred from homology"/>
<organism evidence="8 9">
    <name type="scientific">Methanohalobium evestigatum (strain ATCC BAA-1072 / DSM 3721 / NBRC 107634 / OCM 161 / Z-7303)</name>
    <dbReference type="NCBI Taxonomy" id="644295"/>
    <lineage>
        <taxon>Archaea</taxon>
        <taxon>Methanobacteriati</taxon>
        <taxon>Methanobacteriota</taxon>
        <taxon>Stenosarchaea group</taxon>
        <taxon>Methanomicrobia</taxon>
        <taxon>Methanosarcinales</taxon>
        <taxon>Methanosarcinaceae</taxon>
        <taxon>Methanohalobium</taxon>
    </lineage>
</organism>
<comment type="pathway">
    <text evidence="1 6">Pyrimidine metabolism; UMP biosynthesis via de novo pathway; UMP from orotate: step 1/2.</text>
</comment>
<comment type="similarity">
    <text evidence="6">Belongs to the purine/pyrimidine phosphoribosyltransferase family. PyrE subfamily.</text>
</comment>
<sequence length="174" mass="18404">MSNNKDLIKALKDCGAIQIGEFILSSGKKSNYYVDIKKASTRPDTLKLIGKKAAEIIKSIDVDNVGGVELGGVPIATAVSLESGLPMIIIRKSSKEYGTGGRLVGQLEKGERVILLEDVTTSGGSVKEAVSNIQNEGGYIDTVITVVDREEGAEENLKSAGIKLITLIKASDLV</sequence>
<feature type="binding site" description="in other chain" evidence="6">
    <location>
        <begin position="117"/>
        <end position="125"/>
    </location>
    <ligand>
        <name>5-phospho-alpha-D-ribose 1-diphosphate</name>
        <dbReference type="ChEBI" id="CHEBI:58017"/>
        <note>ligand shared between dimeric partners</note>
    </ligand>
</feature>
<evidence type="ECO:0000256" key="2">
    <source>
        <dbReference type="ARBA" id="ARBA00011971"/>
    </source>
</evidence>
<evidence type="ECO:0000313" key="8">
    <source>
        <dbReference type="EMBL" id="ADI73775.1"/>
    </source>
</evidence>
<dbReference type="SUPFAM" id="SSF53271">
    <property type="entry name" value="PRTase-like"/>
    <property type="match status" value="1"/>
</dbReference>
<protein>
    <recommendedName>
        <fullName evidence="2 6">Orotate phosphoribosyltransferase</fullName>
        <shortName evidence="6">OPRT</shortName>
        <shortName evidence="6">OPRTase</shortName>
        <ecNumber evidence="2 6">2.4.2.10</ecNumber>
    </recommendedName>
</protein>
<dbReference type="AlphaFoldDB" id="D7E8V4"/>
<keyword evidence="9" id="KW-1185">Reference proteome</keyword>
<reference evidence="8 9" key="1">
    <citation type="submission" date="2010-06" db="EMBL/GenBank/DDBJ databases">
        <title>Complete sequence chromosome of Methanohalobium evestigatum Z-7303.</title>
        <authorList>
            <consortium name="US DOE Joint Genome Institute"/>
            <person name="Lucas S."/>
            <person name="Copeland A."/>
            <person name="Lapidus A."/>
            <person name="Cheng J.-F."/>
            <person name="Bruce D."/>
            <person name="Goodwin L."/>
            <person name="Pitluck S."/>
            <person name="Saunders E."/>
            <person name="Detter J.C."/>
            <person name="Han C."/>
            <person name="Tapia R."/>
            <person name="Land M."/>
            <person name="Hauser L."/>
            <person name="Kyrpides N."/>
            <person name="Mikhailova N."/>
            <person name="Sieprawska-Lupa M."/>
            <person name="Whitman W.B."/>
            <person name="Anderson I."/>
            <person name="Woyke T."/>
        </authorList>
    </citation>
    <scope>NUCLEOTIDE SEQUENCE [LARGE SCALE GENOMIC DNA]</scope>
    <source>
        <strain evidence="9">ATCC BAA-1072 / DSM 3721 / NBRC 107634 / OCM 161 / Z-7303</strain>
    </source>
</reference>
<keyword evidence="3 6" id="KW-0328">Glycosyltransferase</keyword>
<dbReference type="CDD" id="cd06223">
    <property type="entry name" value="PRTases_typeI"/>
    <property type="match status" value="1"/>
</dbReference>
<dbReference type="HAMAP" id="MF_01208">
    <property type="entry name" value="PyrE"/>
    <property type="match status" value="1"/>
</dbReference>
<dbReference type="PANTHER" id="PTHR19278">
    <property type="entry name" value="OROTATE PHOSPHORIBOSYLTRANSFERASE"/>
    <property type="match status" value="1"/>
</dbReference>
<dbReference type="GeneID" id="9346505"/>
<dbReference type="OrthoDB" id="9089at2157"/>
<comment type="catalytic activity">
    <reaction evidence="6">
        <text>orotidine 5'-phosphate + diphosphate = orotate + 5-phospho-alpha-D-ribose 1-diphosphate</text>
        <dbReference type="Rhea" id="RHEA:10380"/>
        <dbReference type="ChEBI" id="CHEBI:30839"/>
        <dbReference type="ChEBI" id="CHEBI:33019"/>
        <dbReference type="ChEBI" id="CHEBI:57538"/>
        <dbReference type="ChEBI" id="CHEBI:58017"/>
        <dbReference type="EC" id="2.4.2.10"/>
    </reaction>
</comment>
<evidence type="ECO:0000313" key="9">
    <source>
        <dbReference type="Proteomes" id="UP000000391"/>
    </source>
</evidence>
<dbReference type="InterPro" id="IPR004467">
    <property type="entry name" value="Or_phspho_trans_dom"/>
</dbReference>
<gene>
    <name evidence="6" type="primary">pyrE</name>
    <name evidence="8" type="ordered locus">Metev_0877</name>
</gene>
<keyword evidence="6" id="KW-0460">Magnesium</keyword>
<comment type="function">
    <text evidence="6">Catalyzes the transfer of a ribosyl phosphate group from 5-phosphoribose 1-diphosphate to orotate, leading to the formation of orotidine monophosphate (OMP).</text>
</comment>
<dbReference type="RefSeq" id="WP_013194343.1">
    <property type="nucleotide sequence ID" value="NC_014253.1"/>
</dbReference>
<dbReference type="GO" id="GO:0044205">
    <property type="term" value="P:'de novo' UMP biosynthetic process"/>
    <property type="evidence" value="ECO:0007669"/>
    <property type="project" value="UniProtKB-UniRule"/>
</dbReference>
<feature type="domain" description="Phosphoribosyltransferase" evidence="7">
    <location>
        <begin position="43"/>
        <end position="158"/>
    </location>
</feature>
<accession>D7E8V4</accession>
<dbReference type="InterPro" id="IPR029057">
    <property type="entry name" value="PRTase-like"/>
</dbReference>
<evidence type="ECO:0000256" key="6">
    <source>
        <dbReference type="HAMAP-Rule" id="MF_01208"/>
    </source>
</evidence>
<dbReference type="Proteomes" id="UP000000391">
    <property type="component" value="Chromosome"/>
</dbReference>